<dbReference type="EMBL" id="JAUFQC010000001">
    <property type="protein sequence ID" value="MDN3608842.1"/>
    <property type="molecule type" value="Genomic_DNA"/>
</dbReference>
<dbReference type="InterPro" id="IPR012334">
    <property type="entry name" value="Pectin_lyas_fold"/>
</dbReference>
<dbReference type="Pfam" id="PF05860">
    <property type="entry name" value="TPS"/>
    <property type="match status" value="1"/>
</dbReference>
<dbReference type="SUPFAM" id="SSF51126">
    <property type="entry name" value="Pectin lyase-like"/>
    <property type="match status" value="1"/>
</dbReference>
<keyword evidence="3" id="KW-1185">Reference proteome</keyword>
<dbReference type="InterPro" id="IPR011050">
    <property type="entry name" value="Pectin_lyase_fold/virulence"/>
</dbReference>
<evidence type="ECO:0000259" key="1">
    <source>
        <dbReference type="Pfam" id="PF05860"/>
    </source>
</evidence>
<dbReference type="InterPro" id="IPR008638">
    <property type="entry name" value="FhaB/CdiA-like_TPS"/>
</dbReference>
<evidence type="ECO:0000313" key="2">
    <source>
        <dbReference type="EMBL" id="MDN3608842.1"/>
    </source>
</evidence>
<accession>A0ABT8BRT6</accession>
<reference evidence="3" key="1">
    <citation type="journal article" date="2019" name="Int. J. Syst. Evol. Microbiol.">
        <title>The Global Catalogue of Microorganisms (GCM) 10K type strain sequencing project: providing services to taxonomists for standard genome sequencing and annotation.</title>
        <authorList>
            <consortium name="The Broad Institute Genomics Platform"/>
            <consortium name="The Broad Institute Genome Sequencing Center for Infectious Disease"/>
            <person name="Wu L."/>
            <person name="Ma J."/>
        </authorList>
    </citation>
    <scope>NUCLEOTIDE SEQUENCE [LARGE SCALE GENOMIC DNA]</scope>
    <source>
        <strain evidence="3">CECT 7398</strain>
    </source>
</reference>
<evidence type="ECO:0000313" key="3">
    <source>
        <dbReference type="Proteomes" id="UP001238540"/>
    </source>
</evidence>
<name>A0ABT8BRT6_9VIBR</name>
<dbReference type="RefSeq" id="WP_170883770.1">
    <property type="nucleotide sequence ID" value="NZ_JABEYA020000025.1"/>
</dbReference>
<dbReference type="Gene3D" id="2.160.20.10">
    <property type="entry name" value="Single-stranded right-handed beta-helix, Pectin lyase-like"/>
    <property type="match status" value="1"/>
</dbReference>
<gene>
    <name evidence="2" type="ORF">QWZ16_03670</name>
</gene>
<protein>
    <recommendedName>
        <fullName evidence="1">Filamentous haemagglutinin FhaB/tRNA nuclease CdiA-like TPS domain-containing protein</fullName>
    </recommendedName>
</protein>
<sequence>MNIQFLSISRAAVRRSLHIFLLPLSIGLVISNAQADVKGALLGSGADKPKVIKTQSKYLLNIAKANDYGISINRLSELDTRGKVLVLTNSYQINPKLSGAPAQTIVLALDNRHQADIKEIRVEGRAADVVLLAPKGIRCDGCSVTNAERVTLAAGEGIYESGELTQVTMASGVITITGQGFSANQSSLVDIAASQVVIDGPFDTNMKGRVVTRANRERKEIDPAGTLEVSNGDVQIIAGDNAFRYSDRQSDVSFKTFSGSALKLTKKAKVTVGNLHLESTYENGVVSIDGQILTNGAWSYLGRYNNECEHQTTLSYLNYQAILS</sequence>
<feature type="domain" description="Filamentous haemagglutinin FhaB/tRNA nuclease CdiA-like TPS" evidence="1">
    <location>
        <begin position="59"/>
        <end position="296"/>
    </location>
</feature>
<comment type="caution">
    <text evidence="2">The sequence shown here is derived from an EMBL/GenBank/DDBJ whole genome shotgun (WGS) entry which is preliminary data.</text>
</comment>
<proteinExistence type="predicted"/>
<dbReference type="Proteomes" id="UP001238540">
    <property type="component" value="Unassembled WGS sequence"/>
</dbReference>
<organism evidence="2 3">
    <name type="scientific">Vibrio ostreicida</name>
    <dbReference type="NCBI Taxonomy" id="526588"/>
    <lineage>
        <taxon>Bacteria</taxon>
        <taxon>Pseudomonadati</taxon>
        <taxon>Pseudomonadota</taxon>
        <taxon>Gammaproteobacteria</taxon>
        <taxon>Vibrionales</taxon>
        <taxon>Vibrionaceae</taxon>
        <taxon>Vibrio</taxon>
    </lineage>
</organism>